<sequence length="260" mass="30192">MMLKQKHIRQLRTLGYLTVGLLGILLIISAVERKGENRVVDVLVDVEKLPDGSILIKKEDILLAIDRSFGYPLNSIPVREVNMERLERVLEEDPFVLDAEAYIDAKNQLSIRVVQREPVVRVIDNNGLNYYMDDTGVKMKTSQHASPHVLVLTGNIPPHTTDFLEPKKEHLLKDLFYLAQTIREDSFLEPMIEQIHVSNRNEVTLVPKIGNQKIFFGRLRDREDKLRRLKIFYDEAAPYEGWRKYRSIDLRYDGQVVGKR</sequence>
<feature type="domain" description="Cell division protein FtsQ/DivIB C-terminal" evidence="1">
    <location>
        <begin position="125"/>
        <end position="251"/>
    </location>
</feature>
<dbReference type="OrthoDB" id="1466667at2"/>
<accession>A0A2D0NA27</accession>
<evidence type="ECO:0000259" key="1">
    <source>
        <dbReference type="Pfam" id="PF03799"/>
    </source>
</evidence>
<dbReference type="RefSeq" id="WP_099151273.1">
    <property type="nucleotide sequence ID" value="NZ_PDUD01000022.1"/>
</dbReference>
<organism evidence="2 3">
    <name type="scientific">Flavilitoribacter nigricans (strain ATCC 23147 / DSM 23189 / NBRC 102662 / NCIMB 1420 / SS-2)</name>
    <name type="common">Lewinella nigricans</name>
    <dbReference type="NCBI Taxonomy" id="1122177"/>
    <lineage>
        <taxon>Bacteria</taxon>
        <taxon>Pseudomonadati</taxon>
        <taxon>Bacteroidota</taxon>
        <taxon>Saprospiria</taxon>
        <taxon>Saprospirales</taxon>
        <taxon>Lewinellaceae</taxon>
        <taxon>Flavilitoribacter</taxon>
    </lineage>
</organism>
<comment type="caution">
    <text evidence="2">The sequence shown here is derived from an EMBL/GenBank/DDBJ whole genome shotgun (WGS) entry which is preliminary data.</text>
</comment>
<proteinExistence type="predicted"/>
<keyword evidence="3" id="KW-1185">Reference proteome</keyword>
<reference evidence="2 3" key="1">
    <citation type="submission" date="2017-10" db="EMBL/GenBank/DDBJ databases">
        <title>The draft genome sequence of Lewinella nigricans NBRC 102662.</title>
        <authorList>
            <person name="Wang K."/>
        </authorList>
    </citation>
    <scope>NUCLEOTIDE SEQUENCE [LARGE SCALE GENOMIC DNA]</scope>
    <source>
        <strain evidence="2 3">NBRC 102662</strain>
    </source>
</reference>
<dbReference type="AlphaFoldDB" id="A0A2D0NA27"/>
<gene>
    <name evidence="2" type="ORF">CRP01_17015</name>
</gene>
<dbReference type="Proteomes" id="UP000223913">
    <property type="component" value="Unassembled WGS sequence"/>
</dbReference>
<protein>
    <recommendedName>
        <fullName evidence="1">Cell division protein FtsQ/DivIB C-terminal domain-containing protein</fullName>
    </recommendedName>
</protein>
<dbReference type="GO" id="GO:0051301">
    <property type="term" value="P:cell division"/>
    <property type="evidence" value="ECO:0007669"/>
    <property type="project" value="UniProtKB-KW"/>
</dbReference>
<dbReference type="InterPro" id="IPR005548">
    <property type="entry name" value="Cell_div_FtsQ/DivIB_C"/>
</dbReference>
<name>A0A2D0NA27_FLAN2</name>
<evidence type="ECO:0000313" key="2">
    <source>
        <dbReference type="EMBL" id="PHN05220.1"/>
    </source>
</evidence>
<dbReference type="Pfam" id="PF03799">
    <property type="entry name" value="FtsQ_DivIB_C"/>
    <property type="match status" value="1"/>
</dbReference>
<dbReference type="EMBL" id="PDUD01000022">
    <property type="protein sequence ID" value="PHN05220.1"/>
    <property type="molecule type" value="Genomic_DNA"/>
</dbReference>
<evidence type="ECO:0000313" key="3">
    <source>
        <dbReference type="Proteomes" id="UP000223913"/>
    </source>
</evidence>